<proteinExistence type="predicted"/>
<name>A0ABQ5GVT6_9ASTR</name>
<feature type="compositionally biased region" description="Basic and acidic residues" evidence="1">
    <location>
        <begin position="35"/>
        <end position="45"/>
    </location>
</feature>
<gene>
    <name evidence="2" type="ORF">Tco_1054070</name>
</gene>
<accession>A0ABQ5GVT6</accession>
<dbReference type="EMBL" id="BQNB010018926">
    <property type="protein sequence ID" value="GJT79728.1"/>
    <property type="molecule type" value="Genomic_DNA"/>
</dbReference>
<keyword evidence="3" id="KW-1185">Reference proteome</keyword>
<protein>
    <submittedName>
        <fullName evidence="2">Uncharacterized protein</fullName>
    </submittedName>
</protein>
<evidence type="ECO:0000313" key="2">
    <source>
        <dbReference type="EMBL" id="GJT79728.1"/>
    </source>
</evidence>
<dbReference type="Proteomes" id="UP001151760">
    <property type="component" value="Unassembled WGS sequence"/>
</dbReference>
<sequence length="516" mass="59038">MLDEAIASGDVNPDKVMRKRDRKTQSKPSSTDKPVNAEEPLHEAEMDVEEPILDDVVNEADQPQDDVAPHKTWFNDLVNAEKDPLAFDELMATPIDFSKFSMNRIKLDKITKADLVGPVYKLLKGTCKSNIELEYNMDQCYNALTDQLDWTNLEGGRCPYGLSKPLPLQGSPCHLTIPVDFFFNNDLEYLKTGNSERKYTTSTTRTKVVKYELEFIEEMIPKLWSLVKVSCNKDVALGISHWGPKRQLFYMSQINKFSKHEVYSTMKILSAVSVKVDKQFGYGYLKHIVMRRADWKMYTFKEGDFPKLHLNDIEDILLLHVQNKLFNLDGDDIVDLAVALRMLTRIIVIQKRVEDVQLGVESYQKKLNITKPQKDFPGISAIEPYTTSFDLKGVLIDKQLLERRIMQSLEGLVGGRNVETDYRLLQRMSPRLNVQNVFEYQGTYEGGAFSKDETIKDDLEVFFTDDLGLDWIFAHNFLTCLQKLSSYASGHLEISKLDACLEKASFSSTSGHVEVF</sequence>
<evidence type="ECO:0000256" key="1">
    <source>
        <dbReference type="SAM" id="MobiDB-lite"/>
    </source>
</evidence>
<comment type="caution">
    <text evidence="2">The sequence shown here is derived from an EMBL/GenBank/DDBJ whole genome shotgun (WGS) entry which is preliminary data.</text>
</comment>
<reference evidence="2" key="1">
    <citation type="journal article" date="2022" name="Int. J. Mol. Sci.">
        <title>Draft Genome of Tanacetum Coccineum: Genomic Comparison of Closely Related Tanacetum-Family Plants.</title>
        <authorList>
            <person name="Yamashiro T."/>
            <person name="Shiraishi A."/>
            <person name="Nakayama K."/>
            <person name="Satake H."/>
        </authorList>
    </citation>
    <scope>NUCLEOTIDE SEQUENCE</scope>
</reference>
<feature type="region of interest" description="Disordered" evidence="1">
    <location>
        <begin position="1"/>
        <end position="46"/>
    </location>
</feature>
<evidence type="ECO:0000313" key="3">
    <source>
        <dbReference type="Proteomes" id="UP001151760"/>
    </source>
</evidence>
<reference evidence="2" key="2">
    <citation type="submission" date="2022-01" db="EMBL/GenBank/DDBJ databases">
        <authorList>
            <person name="Yamashiro T."/>
            <person name="Shiraishi A."/>
            <person name="Satake H."/>
            <person name="Nakayama K."/>
        </authorList>
    </citation>
    <scope>NUCLEOTIDE SEQUENCE</scope>
</reference>
<organism evidence="2 3">
    <name type="scientific">Tanacetum coccineum</name>
    <dbReference type="NCBI Taxonomy" id="301880"/>
    <lineage>
        <taxon>Eukaryota</taxon>
        <taxon>Viridiplantae</taxon>
        <taxon>Streptophyta</taxon>
        <taxon>Embryophyta</taxon>
        <taxon>Tracheophyta</taxon>
        <taxon>Spermatophyta</taxon>
        <taxon>Magnoliopsida</taxon>
        <taxon>eudicotyledons</taxon>
        <taxon>Gunneridae</taxon>
        <taxon>Pentapetalae</taxon>
        <taxon>asterids</taxon>
        <taxon>campanulids</taxon>
        <taxon>Asterales</taxon>
        <taxon>Asteraceae</taxon>
        <taxon>Asteroideae</taxon>
        <taxon>Anthemideae</taxon>
        <taxon>Anthemidinae</taxon>
        <taxon>Tanacetum</taxon>
    </lineage>
</organism>